<dbReference type="PANTHER" id="PTHR11774:SF4">
    <property type="entry name" value="GERANYLGERANYL TRANSFERASE TYPE-1 SUBUNIT BETA"/>
    <property type="match status" value="1"/>
</dbReference>
<dbReference type="Gene3D" id="1.50.10.20">
    <property type="match status" value="1"/>
</dbReference>
<gene>
    <name evidence="10" type="ORF">MKW98_022644</name>
</gene>
<evidence type="ECO:0000313" key="11">
    <source>
        <dbReference type="Proteomes" id="UP001202328"/>
    </source>
</evidence>
<dbReference type="EMBL" id="JAJJMB010006234">
    <property type="protein sequence ID" value="KAI3935636.1"/>
    <property type="molecule type" value="Genomic_DNA"/>
</dbReference>
<dbReference type="InterPro" id="IPR008930">
    <property type="entry name" value="Terpenoid_cyclase/PrenylTrfase"/>
</dbReference>
<keyword evidence="4" id="KW-0808">Transferase</keyword>
<keyword evidence="6" id="KW-0677">Repeat</keyword>
<keyword evidence="5" id="KW-0479">Metal-binding</keyword>
<comment type="caution">
    <text evidence="10">The sequence shown here is derived from an EMBL/GenBank/DDBJ whole genome shotgun (WGS) entry which is preliminary data.</text>
</comment>
<keyword evidence="11" id="KW-1185">Reference proteome</keyword>
<proteinExistence type="inferred from homology"/>
<dbReference type="GO" id="GO:0005953">
    <property type="term" value="C:CAAX-protein geranylgeranyltransferase complex"/>
    <property type="evidence" value="ECO:0007669"/>
    <property type="project" value="TreeGrafter"/>
</dbReference>
<evidence type="ECO:0000256" key="8">
    <source>
        <dbReference type="SAM" id="MobiDB-lite"/>
    </source>
</evidence>
<keyword evidence="7" id="KW-0862">Zinc</keyword>
<evidence type="ECO:0000256" key="2">
    <source>
        <dbReference type="ARBA" id="ARBA00010497"/>
    </source>
</evidence>
<accession>A0AAD4XPY4</accession>
<dbReference type="InterPro" id="IPR045089">
    <property type="entry name" value="PGGT1B-like"/>
</dbReference>
<dbReference type="GO" id="GO:0004662">
    <property type="term" value="F:CAAX-protein geranylgeranyltransferase activity"/>
    <property type="evidence" value="ECO:0007669"/>
    <property type="project" value="TreeGrafter"/>
</dbReference>
<dbReference type="Pfam" id="PF00432">
    <property type="entry name" value="Prenyltrans"/>
    <property type="match status" value="1"/>
</dbReference>
<name>A0AAD4XPY4_9MAGN</name>
<reference evidence="10" key="1">
    <citation type="submission" date="2022-04" db="EMBL/GenBank/DDBJ databases">
        <title>A functionally conserved STORR gene fusion in Papaver species that diverged 16.8 million years ago.</title>
        <authorList>
            <person name="Catania T."/>
        </authorList>
    </citation>
    <scope>NUCLEOTIDE SEQUENCE</scope>
    <source>
        <strain evidence="10">S-188037</strain>
    </source>
</reference>
<dbReference type="SUPFAM" id="SSF48239">
    <property type="entry name" value="Terpenoid cyclases/Protein prenyltransferases"/>
    <property type="match status" value="1"/>
</dbReference>
<organism evidence="10 11">
    <name type="scientific">Papaver atlanticum</name>
    <dbReference type="NCBI Taxonomy" id="357466"/>
    <lineage>
        <taxon>Eukaryota</taxon>
        <taxon>Viridiplantae</taxon>
        <taxon>Streptophyta</taxon>
        <taxon>Embryophyta</taxon>
        <taxon>Tracheophyta</taxon>
        <taxon>Spermatophyta</taxon>
        <taxon>Magnoliopsida</taxon>
        <taxon>Ranunculales</taxon>
        <taxon>Papaveraceae</taxon>
        <taxon>Papaveroideae</taxon>
        <taxon>Papaver</taxon>
    </lineage>
</organism>
<dbReference type="Proteomes" id="UP001202328">
    <property type="component" value="Unassembled WGS sequence"/>
</dbReference>
<evidence type="ECO:0000256" key="7">
    <source>
        <dbReference type="ARBA" id="ARBA00022833"/>
    </source>
</evidence>
<evidence type="ECO:0000256" key="3">
    <source>
        <dbReference type="ARBA" id="ARBA00022602"/>
    </source>
</evidence>
<comment type="similarity">
    <text evidence="2">Belongs to the protein prenyltransferase subunit beta family.</text>
</comment>
<evidence type="ECO:0000256" key="6">
    <source>
        <dbReference type="ARBA" id="ARBA00022737"/>
    </source>
</evidence>
<protein>
    <recommendedName>
        <fullName evidence="9">Prenyltransferase alpha-alpha toroid domain-containing protein</fullName>
    </recommendedName>
</protein>
<comment type="cofactor">
    <cofactor evidence="1">
        <name>Zn(2+)</name>
        <dbReference type="ChEBI" id="CHEBI:29105"/>
    </cofactor>
</comment>
<sequence length="275" mass="30945">MQKLKCKLKNTIRKKKNHSRRKKPPYSREKKQVPETLVSQSGRPSSISDPLLCAFYLCYYGMDCYYTDLIHVRCHTEAMLITMKHLQQSDGRYTIFMPIHTGAEKDIRFVSCAASISSLLNNWSGMDMEKAEEYIVNCQLYDGGFWLVPGLESHVAAPRLMGFIEDDVLSIGTTSSVIDVQSLLEWCLQRQAIDGGFQGRANKATDTCYASWIGGILRVLGDQNFYDNAALREFVLSCQSKHVYFGFAAFCLLEDPGLSSLCIQLGIMDMAVIGI</sequence>
<feature type="domain" description="Prenyltransferase alpha-alpha toroid" evidence="9">
    <location>
        <begin position="73"/>
        <end position="248"/>
    </location>
</feature>
<evidence type="ECO:0000259" key="9">
    <source>
        <dbReference type="Pfam" id="PF00432"/>
    </source>
</evidence>
<dbReference type="GO" id="GO:0046872">
    <property type="term" value="F:metal ion binding"/>
    <property type="evidence" value="ECO:0007669"/>
    <property type="project" value="UniProtKB-KW"/>
</dbReference>
<evidence type="ECO:0000256" key="4">
    <source>
        <dbReference type="ARBA" id="ARBA00022679"/>
    </source>
</evidence>
<feature type="region of interest" description="Disordered" evidence="8">
    <location>
        <begin position="10"/>
        <end position="45"/>
    </location>
</feature>
<keyword evidence="3" id="KW-0637">Prenyltransferase</keyword>
<evidence type="ECO:0000313" key="10">
    <source>
        <dbReference type="EMBL" id="KAI3935636.1"/>
    </source>
</evidence>
<dbReference type="InterPro" id="IPR001330">
    <property type="entry name" value="Prenyltrans"/>
</dbReference>
<dbReference type="PANTHER" id="PTHR11774">
    <property type="entry name" value="GERANYLGERANYL TRANSFERASE TYPE BETA SUBUNIT"/>
    <property type="match status" value="1"/>
</dbReference>
<evidence type="ECO:0000256" key="5">
    <source>
        <dbReference type="ARBA" id="ARBA00022723"/>
    </source>
</evidence>
<evidence type="ECO:0000256" key="1">
    <source>
        <dbReference type="ARBA" id="ARBA00001947"/>
    </source>
</evidence>
<dbReference type="AlphaFoldDB" id="A0AAD4XPY4"/>
<feature type="compositionally biased region" description="Basic residues" evidence="8">
    <location>
        <begin position="10"/>
        <end position="25"/>
    </location>
</feature>